<evidence type="ECO:0000256" key="9">
    <source>
        <dbReference type="ARBA" id="ARBA00023065"/>
    </source>
</evidence>
<dbReference type="InterPro" id="IPR006667">
    <property type="entry name" value="SLC41_membr_dom"/>
</dbReference>
<dbReference type="InterPro" id="IPR045349">
    <property type="entry name" value="SLC41A1-3"/>
</dbReference>
<accession>A0A3N0Z222</accession>
<keyword evidence="8 17" id="KW-1133">Transmembrane helix</keyword>
<comment type="similarity">
    <text evidence="2 17">Belongs to the SLC41A transporter family.</text>
</comment>
<feature type="transmembrane region" description="Helical" evidence="17">
    <location>
        <begin position="391"/>
        <end position="408"/>
    </location>
</feature>
<protein>
    <recommendedName>
        <fullName evidence="17">Solute carrier family 41 member</fullName>
    </recommendedName>
</protein>
<dbReference type="SUPFAM" id="SSF161093">
    <property type="entry name" value="MgtE membrane domain-like"/>
    <property type="match status" value="3"/>
</dbReference>
<evidence type="ECO:0000256" key="12">
    <source>
        <dbReference type="ARBA" id="ARBA00036173"/>
    </source>
</evidence>
<dbReference type="EMBL" id="RJVU01015140">
    <property type="protein sequence ID" value="ROL52575.1"/>
    <property type="molecule type" value="Genomic_DNA"/>
</dbReference>
<dbReference type="PANTHER" id="PTHR16228:SF25">
    <property type="entry name" value="SOLUTE CARRIER FAMILY 41 MEMBER 2"/>
    <property type="match status" value="1"/>
</dbReference>
<comment type="function">
    <text evidence="16">Acts as a plasma-membrane magnesium transporter. Can also mediate the transport of other divalent metal cations in an order of Ba(2+) &gt; Ni(2+) &gt; Co(2+) &gt; Fe(2+) &gt; Mn(2+).</text>
</comment>
<feature type="domain" description="SLC41A/MgtE integral membrane" evidence="19">
    <location>
        <begin position="518"/>
        <end position="608"/>
    </location>
</feature>
<evidence type="ECO:0000256" key="17">
    <source>
        <dbReference type="RuleBase" id="RU369007"/>
    </source>
</evidence>
<dbReference type="PANTHER" id="PTHR16228">
    <property type="entry name" value="DIVALENT CATION TRANSPORTER SOLUTE CARRIER FAMILY 41"/>
    <property type="match status" value="1"/>
</dbReference>
<feature type="transmembrane region" description="Helical" evidence="17">
    <location>
        <begin position="521"/>
        <end position="539"/>
    </location>
</feature>
<feature type="transmembrane region" description="Helical" evidence="17">
    <location>
        <begin position="551"/>
        <end position="572"/>
    </location>
</feature>
<comment type="function">
    <text evidence="17">Acts as a magnesium transporter.</text>
</comment>
<keyword evidence="5 17" id="KW-0812">Transmembrane</keyword>
<evidence type="ECO:0000256" key="15">
    <source>
        <dbReference type="ARBA" id="ARBA00036293"/>
    </source>
</evidence>
<comment type="catalytic activity">
    <reaction evidence="11">
        <text>Mg(2+)(in) = Mg(2+)(out)</text>
        <dbReference type="Rhea" id="RHEA:29827"/>
        <dbReference type="ChEBI" id="CHEBI:18420"/>
    </reaction>
</comment>
<dbReference type="FunFam" id="1.10.357.20:FF:000016">
    <property type="entry name" value="Predicted protein"/>
    <property type="match status" value="1"/>
</dbReference>
<organism evidence="20 21">
    <name type="scientific">Anabarilius grahami</name>
    <name type="common">Kanglang fish</name>
    <name type="synonym">Barilius grahami</name>
    <dbReference type="NCBI Taxonomy" id="495550"/>
    <lineage>
        <taxon>Eukaryota</taxon>
        <taxon>Metazoa</taxon>
        <taxon>Chordata</taxon>
        <taxon>Craniata</taxon>
        <taxon>Vertebrata</taxon>
        <taxon>Euteleostomi</taxon>
        <taxon>Actinopterygii</taxon>
        <taxon>Neopterygii</taxon>
        <taxon>Teleostei</taxon>
        <taxon>Ostariophysi</taxon>
        <taxon>Cypriniformes</taxon>
        <taxon>Xenocyprididae</taxon>
        <taxon>Xenocypridinae</taxon>
        <taxon>Xenocypridinae incertae sedis</taxon>
        <taxon>Anabarilius</taxon>
    </lineage>
</organism>
<feature type="transmembrane region" description="Helical" evidence="17">
    <location>
        <begin position="328"/>
        <end position="347"/>
    </location>
</feature>
<comment type="catalytic activity">
    <reaction evidence="14">
        <text>Co(2+)(in) = Co(2+)(out)</text>
        <dbReference type="Rhea" id="RHEA:28578"/>
        <dbReference type="ChEBI" id="CHEBI:48828"/>
    </reaction>
</comment>
<feature type="transmembrane region" description="Helical" evidence="17">
    <location>
        <begin position="227"/>
        <end position="247"/>
    </location>
</feature>
<evidence type="ECO:0000313" key="21">
    <source>
        <dbReference type="Proteomes" id="UP000281406"/>
    </source>
</evidence>
<gene>
    <name evidence="20" type="ORF">DPX16_7311</name>
</gene>
<evidence type="ECO:0000256" key="6">
    <source>
        <dbReference type="ARBA" id="ARBA00022737"/>
    </source>
</evidence>
<evidence type="ECO:0000256" key="13">
    <source>
        <dbReference type="ARBA" id="ARBA00036243"/>
    </source>
</evidence>
<evidence type="ECO:0000313" key="20">
    <source>
        <dbReference type="EMBL" id="ROL52575.1"/>
    </source>
</evidence>
<dbReference type="Gene3D" id="1.10.357.20">
    <property type="entry name" value="SLC41 divalent cation transporters, integral membrane domain"/>
    <property type="match status" value="2"/>
</dbReference>
<dbReference type="InterPro" id="IPR036739">
    <property type="entry name" value="SLC41_membr_dom_sf"/>
</dbReference>
<dbReference type="GO" id="GO:0005886">
    <property type="term" value="C:plasma membrane"/>
    <property type="evidence" value="ECO:0007669"/>
    <property type="project" value="UniProtKB-SubCell"/>
</dbReference>
<feature type="compositionally biased region" description="Acidic residues" evidence="18">
    <location>
        <begin position="112"/>
        <end position="125"/>
    </location>
</feature>
<reference evidence="20 21" key="1">
    <citation type="submission" date="2018-10" db="EMBL/GenBank/DDBJ databases">
        <title>Genome assembly for a Yunnan-Guizhou Plateau 3E fish, Anabarilius grahami (Regan), and its evolutionary and genetic applications.</title>
        <authorList>
            <person name="Jiang W."/>
        </authorList>
    </citation>
    <scope>NUCLEOTIDE SEQUENCE [LARGE SCALE GENOMIC DNA]</scope>
    <source>
        <strain evidence="20">AG-KIZ</strain>
        <tissue evidence="20">Muscle</tissue>
    </source>
</reference>
<evidence type="ECO:0000256" key="5">
    <source>
        <dbReference type="ARBA" id="ARBA00022692"/>
    </source>
</evidence>
<evidence type="ECO:0000256" key="1">
    <source>
        <dbReference type="ARBA" id="ARBA00004651"/>
    </source>
</evidence>
<feature type="transmembrane region" description="Helical" evidence="17">
    <location>
        <begin position="295"/>
        <end position="316"/>
    </location>
</feature>
<evidence type="ECO:0000256" key="4">
    <source>
        <dbReference type="ARBA" id="ARBA00022475"/>
    </source>
</evidence>
<feature type="transmembrane region" description="Helical" evidence="17">
    <location>
        <begin position="253"/>
        <end position="283"/>
    </location>
</feature>
<dbReference type="Proteomes" id="UP000281406">
    <property type="component" value="Unassembled WGS sequence"/>
</dbReference>
<evidence type="ECO:0000256" key="3">
    <source>
        <dbReference type="ARBA" id="ARBA00022448"/>
    </source>
</evidence>
<feature type="transmembrane region" description="Helical" evidence="17">
    <location>
        <begin position="593"/>
        <end position="616"/>
    </location>
</feature>
<keyword evidence="4" id="KW-1003">Cell membrane</keyword>
<comment type="catalytic activity">
    <reaction evidence="12">
        <text>Mn(2+)(in) = Mn(2+)(out)</text>
        <dbReference type="Rhea" id="RHEA:28699"/>
        <dbReference type="ChEBI" id="CHEBI:29035"/>
    </reaction>
</comment>
<evidence type="ECO:0000256" key="18">
    <source>
        <dbReference type="SAM" id="MobiDB-lite"/>
    </source>
</evidence>
<keyword evidence="7 17" id="KW-0460">Magnesium</keyword>
<keyword evidence="9 17" id="KW-0406">Ion transport</keyword>
<dbReference type="FunFam" id="1.10.357.20:FF:000018">
    <property type="entry name" value="Solute carrier family 41, member 2"/>
    <property type="match status" value="1"/>
</dbReference>
<dbReference type="GO" id="GO:0008324">
    <property type="term" value="F:monoatomic cation transmembrane transporter activity"/>
    <property type="evidence" value="ECO:0007669"/>
    <property type="project" value="UniProtKB-UniRule"/>
</dbReference>
<comment type="caution">
    <text evidence="20">The sequence shown here is derived from an EMBL/GenBank/DDBJ whole genome shotgun (WGS) entry which is preliminary data.</text>
</comment>
<evidence type="ECO:0000256" key="8">
    <source>
        <dbReference type="ARBA" id="ARBA00022989"/>
    </source>
</evidence>
<feature type="domain" description="SLC41A/MgtE integral membrane" evidence="19">
    <location>
        <begin position="181"/>
        <end position="315"/>
    </location>
</feature>
<name>A0A3N0Z222_ANAGA</name>
<feature type="region of interest" description="Disordered" evidence="18">
    <location>
        <begin position="61"/>
        <end position="130"/>
    </location>
</feature>
<dbReference type="OrthoDB" id="5791097at2759"/>
<feature type="transmembrane region" description="Helical" evidence="17">
    <location>
        <begin position="140"/>
        <end position="162"/>
    </location>
</feature>
<keyword evidence="6" id="KW-0677">Repeat</keyword>
<keyword evidence="10 17" id="KW-0472">Membrane</keyword>
<keyword evidence="21" id="KW-1185">Reference proteome</keyword>
<dbReference type="Pfam" id="PF01769">
    <property type="entry name" value="MgtE"/>
    <property type="match status" value="2"/>
</dbReference>
<keyword evidence="3 17" id="KW-0813">Transport</keyword>
<feature type="transmembrane region" description="Helical" evidence="17">
    <location>
        <begin position="359"/>
        <end position="379"/>
    </location>
</feature>
<evidence type="ECO:0000256" key="10">
    <source>
        <dbReference type="ARBA" id="ARBA00023136"/>
    </source>
</evidence>
<comment type="catalytic activity">
    <reaction evidence="13">
        <text>Fe(2+)(in) = Fe(2+)(out)</text>
        <dbReference type="Rhea" id="RHEA:28486"/>
        <dbReference type="ChEBI" id="CHEBI:29033"/>
    </reaction>
</comment>
<evidence type="ECO:0000259" key="19">
    <source>
        <dbReference type="Pfam" id="PF01769"/>
    </source>
</evidence>
<dbReference type="FunFam" id="1.10.357.20:FF:000001">
    <property type="entry name" value="Solute carrier family 41 member 2"/>
    <property type="match status" value="1"/>
</dbReference>
<sequence>MSLRTIGGAVLSSLGPSLAAQAGGPWSSISFRPIPSLLQTMVPAGYTALQEERLAMVDLGTPKPESLKNGFHREPRRHSDRGSRTSVSLSDCGDGRYAETEPMLPDARLSGEEADEEEESEEEEQQLATRNMPKESPLAMALQILVPFLLAGFGTVSAGVVLDIVQHWEAFKNITEIFILVPALLGLKGNLEMTLASRLSTAVNVGKMDSPIEKWNLIIGNLALKQVQATVIGFLAAVAAVVLGWIPEGKFQFSHAVLLCSSSVATAFIASMLQGIIMVGVIVGSKKTGINPDNVATPIAASFGDLITLAILAGISQGLYNCIDSHPYVSSLVCAFFMCLTPLWMVISSKHPASRQLLYSGWEPVITAMFISSIGGLILDKTVSDPNLAGIVVYTPVINGIGGNLVAIQSSRISTYLHFHSTPGEVPDEAKGCYYPCRTFYGTEKQEDSGDRVQMPEHMRGTAPTASLAVPSGKMGINLPPSRTLNAQGRHTAGVEWDANAVRSVVFANEMFTVWANHRSAQVLLLLVIPGHLIFLYTIDLMERGHTSLTPVFMVVYLAAALFQVFLLLCIADWMVHSMWKSGKDPDSFSIPYLTALGDLLGTAFLALSFHFLFIIGDQDSDVGD</sequence>
<comment type="subcellular location">
    <subcellularLocation>
        <location evidence="1">Cell membrane</location>
        <topology evidence="1">Multi-pass membrane protein</topology>
    </subcellularLocation>
    <subcellularLocation>
        <location evidence="17">Membrane</location>
        <topology evidence="17">Multi-pass membrane protein</topology>
    </subcellularLocation>
</comment>
<dbReference type="GO" id="GO:0022890">
    <property type="term" value="F:inorganic cation transmembrane transporter activity"/>
    <property type="evidence" value="ECO:0007669"/>
    <property type="project" value="UniProtKB-UniRule"/>
</dbReference>
<evidence type="ECO:0000256" key="7">
    <source>
        <dbReference type="ARBA" id="ARBA00022842"/>
    </source>
</evidence>
<dbReference type="GO" id="GO:0030001">
    <property type="term" value="P:metal ion transport"/>
    <property type="evidence" value="ECO:0007669"/>
    <property type="project" value="UniProtKB-UniRule"/>
</dbReference>
<evidence type="ECO:0000256" key="11">
    <source>
        <dbReference type="ARBA" id="ARBA00034269"/>
    </source>
</evidence>
<dbReference type="AlphaFoldDB" id="A0A3N0Z222"/>
<evidence type="ECO:0000256" key="2">
    <source>
        <dbReference type="ARBA" id="ARBA00009749"/>
    </source>
</evidence>
<comment type="catalytic activity">
    <reaction evidence="15">
        <text>Ni(2+)(in) = Ni(2+)(out)</text>
        <dbReference type="Rhea" id="RHEA:29831"/>
        <dbReference type="ChEBI" id="CHEBI:49786"/>
    </reaction>
</comment>
<evidence type="ECO:0000256" key="14">
    <source>
        <dbReference type="ARBA" id="ARBA00036245"/>
    </source>
</evidence>
<evidence type="ECO:0000256" key="16">
    <source>
        <dbReference type="ARBA" id="ARBA00046252"/>
    </source>
</evidence>
<proteinExistence type="inferred from homology"/>